<dbReference type="AlphaFoldDB" id="A0A7J6PI50"/>
<organism evidence="1 2">
    <name type="scientific">Perkinsus olseni</name>
    <name type="common">Perkinsus atlanticus</name>
    <dbReference type="NCBI Taxonomy" id="32597"/>
    <lineage>
        <taxon>Eukaryota</taxon>
        <taxon>Sar</taxon>
        <taxon>Alveolata</taxon>
        <taxon>Perkinsozoa</taxon>
        <taxon>Perkinsea</taxon>
        <taxon>Perkinsida</taxon>
        <taxon>Perkinsidae</taxon>
        <taxon>Perkinsus</taxon>
    </lineage>
</organism>
<sequence length="266" mass="29380">MRMKECFYAVLIMLVMDESEIVARSVVKPGNEMAFYGEEGAQGAPVDLGGWPPLDSTAEKFKTMAVSRGLLLDSPASYFTLVNNLAESVVVEVKPRLPSGSSSLEFVQGHFYVGLQARHCKNYNLVVKAYSSEILEKLGQKDSALLWSKIFALFLVGQTVHAAFDFKTRVEGDAKKASSMHAVMICVPTTFVFVNIFRRPFPVMSSCIRTWQLNPRAEEDQKYTHAISSLFTSVAMVVTTDAVAGEERTLRVGNAVLHACALLLRN</sequence>
<protein>
    <submittedName>
        <fullName evidence="1">Uncharacterized protein</fullName>
    </submittedName>
</protein>
<gene>
    <name evidence="1" type="ORF">FOZ60_003411</name>
</gene>
<proteinExistence type="predicted"/>
<evidence type="ECO:0000313" key="2">
    <source>
        <dbReference type="Proteomes" id="UP000541610"/>
    </source>
</evidence>
<accession>A0A7J6PI50</accession>
<name>A0A7J6PI50_PEROL</name>
<dbReference type="EMBL" id="JABANP010000017">
    <property type="protein sequence ID" value="KAF4695815.1"/>
    <property type="molecule type" value="Genomic_DNA"/>
</dbReference>
<reference evidence="1 2" key="1">
    <citation type="submission" date="2020-04" db="EMBL/GenBank/DDBJ databases">
        <title>Perkinsus olseni comparative genomics.</title>
        <authorList>
            <person name="Bogema D.R."/>
        </authorList>
    </citation>
    <scope>NUCLEOTIDE SEQUENCE [LARGE SCALE GENOMIC DNA]</scope>
    <source>
        <strain evidence="1">00978-12</strain>
    </source>
</reference>
<comment type="caution">
    <text evidence="1">The sequence shown here is derived from an EMBL/GenBank/DDBJ whole genome shotgun (WGS) entry which is preliminary data.</text>
</comment>
<dbReference type="Proteomes" id="UP000541610">
    <property type="component" value="Unassembled WGS sequence"/>
</dbReference>
<evidence type="ECO:0000313" key="1">
    <source>
        <dbReference type="EMBL" id="KAF4695815.1"/>
    </source>
</evidence>